<evidence type="ECO:0008006" key="5">
    <source>
        <dbReference type="Google" id="ProtNLM"/>
    </source>
</evidence>
<feature type="compositionally biased region" description="Low complexity" evidence="2">
    <location>
        <begin position="492"/>
        <end position="509"/>
    </location>
</feature>
<feature type="coiled-coil region" evidence="1">
    <location>
        <begin position="230"/>
        <end position="264"/>
    </location>
</feature>
<evidence type="ECO:0000313" key="3">
    <source>
        <dbReference type="EMBL" id="CAI5789266.1"/>
    </source>
</evidence>
<dbReference type="Proteomes" id="UP001178461">
    <property type="component" value="Chromosome 12"/>
</dbReference>
<name>A0AA35PHM6_9SAUR</name>
<gene>
    <name evidence="3" type="ORF">PODLI_1B032792</name>
</gene>
<protein>
    <recommendedName>
        <fullName evidence="5">Coiled-coil domain containing 13</fullName>
    </recommendedName>
</protein>
<dbReference type="AlphaFoldDB" id="A0AA35PHM6"/>
<dbReference type="PANTHER" id="PTHR31935:SF1">
    <property type="entry name" value="COILED-COIL DOMAIN-CONTAINING PROTEIN 13"/>
    <property type="match status" value="1"/>
</dbReference>
<sequence>MATVAEATAKGVAWGDPALGPERECIMEPDEEVNENLRMQLKALQEQQQKRMQNLMEKKKEKQQQSVKQSEKGSPEEAFGVQDDLGLYTVGSEMSKEDISKRLLENENDQLQQQLRETVDENGRLHKVLKERDFEIKQLHKKIEEERLALLGTSGVPGDVAATKIVELAKQNRHMTAEVEKEKTKVKQLNNRIKELEKELQLSSLKPQSLEEKDSQPVRKATEVPLSPEMKALQEKLTAANFKVSEFRNQLQTTKQELKMTQKLLANEVGEDVNIQNLLSTPGTWRGRAQQILILQGKVRDLENQLGHSRSRLSESSTEEEAVSLADSRKTSASKKNLQRIRSLEKEKKEALEKLSGEHNSLLKDYEELKQKLDGSKARNKVLSHEVKTLKEQISTLLDKGKHDDELVDALLSQQKEMQAILKNLSQQDERTKESHQNLEQQLSVEVQKQNCLIEQLKQMVAEREARVKELEEEVQQFTSQHHRKEESSPDSLSTLSAESLEEGNGSSGSRRDDLVGSNSSARMVSKMGHTLVDSVATSFPTTVSPGRIVEPDNLDMKTVKIQIAEYKALGQAAEAERGKLIEMVNILQKRVDDSTTKVWEAEKKLQEHQRRYITLEQQFEHLKTESAKNSGAPKNPSKNKAATGPASTAQPHNSSRLDWNVGDRSGPPSEQRSEVPLESQIEELSTRLAIQMDENESLKMALQDSAKTKEEDFRLYQETVGQVKDIFLQALRQQKQDRN</sequence>
<dbReference type="GO" id="GO:1905515">
    <property type="term" value="P:non-motile cilium assembly"/>
    <property type="evidence" value="ECO:0007669"/>
    <property type="project" value="TreeGrafter"/>
</dbReference>
<proteinExistence type="predicted"/>
<feature type="compositionally biased region" description="Polar residues" evidence="2">
    <location>
        <begin position="637"/>
        <end position="658"/>
    </location>
</feature>
<evidence type="ECO:0000256" key="1">
    <source>
        <dbReference type="SAM" id="Coils"/>
    </source>
</evidence>
<keyword evidence="1" id="KW-0175">Coiled coil</keyword>
<feature type="compositionally biased region" description="Basic and acidic residues" evidence="2">
    <location>
        <begin position="56"/>
        <end position="75"/>
    </location>
</feature>
<feature type="region of interest" description="Disordered" evidence="2">
    <location>
        <begin position="473"/>
        <end position="521"/>
    </location>
</feature>
<dbReference type="GO" id="GO:0034451">
    <property type="term" value="C:centriolar satellite"/>
    <property type="evidence" value="ECO:0007669"/>
    <property type="project" value="TreeGrafter"/>
</dbReference>
<accession>A0AA35PHM6</accession>
<dbReference type="PANTHER" id="PTHR31935">
    <property type="entry name" value="COILED-COIL DOMAIN-CONTAINING PROTEIN 13"/>
    <property type="match status" value="1"/>
</dbReference>
<feature type="region of interest" description="Disordered" evidence="2">
    <location>
        <begin position="307"/>
        <end position="339"/>
    </location>
</feature>
<dbReference type="GO" id="GO:0031122">
    <property type="term" value="P:cytoplasmic microtubule organization"/>
    <property type="evidence" value="ECO:0007669"/>
    <property type="project" value="TreeGrafter"/>
</dbReference>
<reference evidence="3" key="1">
    <citation type="submission" date="2022-12" db="EMBL/GenBank/DDBJ databases">
        <authorList>
            <person name="Alioto T."/>
            <person name="Alioto T."/>
            <person name="Gomez Garrido J."/>
        </authorList>
    </citation>
    <scope>NUCLEOTIDE SEQUENCE</scope>
</reference>
<feature type="coiled-coil region" evidence="1">
    <location>
        <begin position="165"/>
        <end position="206"/>
    </location>
</feature>
<dbReference type="EMBL" id="OX395137">
    <property type="protein sequence ID" value="CAI5789266.1"/>
    <property type="molecule type" value="Genomic_DNA"/>
</dbReference>
<feature type="region of interest" description="Disordered" evidence="2">
    <location>
        <begin position="1"/>
        <end position="21"/>
    </location>
</feature>
<organism evidence="3 4">
    <name type="scientific">Podarcis lilfordi</name>
    <name type="common">Lilford's wall lizard</name>
    <dbReference type="NCBI Taxonomy" id="74358"/>
    <lineage>
        <taxon>Eukaryota</taxon>
        <taxon>Metazoa</taxon>
        <taxon>Chordata</taxon>
        <taxon>Craniata</taxon>
        <taxon>Vertebrata</taxon>
        <taxon>Euteleostomi</taxon>
        <taxon>Lepidosauria</taxon>
        <taxon>Squamata</taxon>
        <taxon>Bifurcata</taxon>
        <taxon>Unidentata</taxon>
        <taxon>Episquamata</taxon>
        <taxon>Laterata</taxon>
        <taxon>Lacertibaenia</taxon>
        <taxon>Lacertidae</taxon>
        <taxon>Podarcis</taxon>
    </lineage>
</organism>
<evidence type="ECO:0000313" key="4">
    <source>
        <dbReference type="Proteomes" id="UP001178461"/>
    </source>
</evidence>
<feature type="region of interest" description="Disordered" evidence="2">
    <location>
        <begin position="625"/>
        <end position="679"/>
    </location>
</feature>
<evidence type="ECO:0000256" key="2">
    <source>
        <dbReference type="SAM" id="MobiDB-lite"/>
    </source>
</evidence>
<feature type="region of interest" description="Disordered" evidence="2">
    <location>
        <begin position="42"/>
        <end position="85"/>
    </location>
</feature>
<keyword evidence="4" id="KW-1185">Reference proteome</keyword>
<dbReference type="InterPro" id="IPR038929">
    <property type="entry name" value="CCDC13"/>
</dbReference>